<protein>
    <submittedName>
        <fullName evidence="8">Copper resistance CopC family protein</fullName>
    </submittedName>
</protein>
<evidence type="ECO:0000256" key="4">
    <source>
        <dbReference type="ARBA" id="ARBA00023008"/>
    </source>
</evidence>
<keyword evidence="6" id="KW-0812">Transmembrane</keyword>
<dbReference type="GO" id="GO:0042597">
    <property type="term" value="C:periplasmic space"/>
    <property type="evidence" value="ECO:0007669"/>
    <property type="project" value="InterPro"/>
</dbReference>
<keyword evidence="6" id="KW-1133">Transmembrane helix</keyword>
<evidence type="ECO:0000256" key="5">
    <source>
        <dbReference type="SAM" id="MobiDB-lite"/>
    </source>
</evidence>
<dbReference type="InterPro" id="IPR014756">
    <property type="entry name" value="Ig_E-set"/>
</dbReference>
<organism evidence="8">
    <name type="scientific">Nakamurella sp. A5-74</name>
    <dbReference type="NCBI Taxonomy" id="3158264"/>
    <lineage>
        <taxon>Bacteria</taxon>
        <taxon>Bacillati</taxon>
        <taxon>Actinomycetota</taxon>
        <taxon>Actinomycetes</taxon>
        <taxon>Nakamurellales</taxon>
        <taxon>Nakamurellaceae</taxon>
        <taxon>Nakamurella</taxon>
    </lineage>
</organism>
<dbReference type="GO" id="GO:0005886">
    <property type="term" value="C:plasma membrane"/>
    <property type="evidence" value="ECO:0007669"/>
    <property type="project" value="TreeGrafter"/>
</dbReference>
<dbReference type="InterPro" id="IPR014755">
    <property type="entry name" value="Cu-Rt/internalin_Ig-like"/>
</dbReference>
<accession>A0AAU8DML3</accession>
<dbReference type="Pfam" id="PF04234">
    <property type="entry name" value="CopC"/>
    <property type="match status" value="1"/>
</dbReference>
<evidence type="ECO:0000256" key="6">
    <source>
        <dbReference type="SAM" id="Phobius"/>
    </source>
</evidence>
<dbReference type="PANTHER" id="PTHR34820:SF4">
    <property type="entry name" value="INNER MEMBRANE PROTEIN YEBZ"/>
    <property type="match status" value="1"/>
</dbReference>
<evidence type="ECO:0000313" key="8">
    <source>
        <dbReference type="EMBL" id="XCG63413.1"/>
    </source>
</evidence>
<dbReference type="GO" id="GO:0006825">
    <property type="term" value="P:copper ion transport"/>
    <property type="evidence" value="ECO:0007669"/>
    <property type="project" value="InterPro"/>
</dbReference>
<feature type="domain" description="CopC" evidence="7">
    <location>
        <begin position="35"/>
        <end position="128"/>
    </location>
</feature>
<feature type="compositionally biased region" description="Low complexity" evidence="5">
    <location>
        <begin position="129"/>
        <end position="147"/>
    </location>
</feature>
<evidence type="ECO:0000256" key="3">
    <source>
        <dbReference type="ARBA" id="ARBA00022729"/>
    </source>
</evidence>
<proteinExistence type="predicted"/>
<feature type="region of interest" description="Disordered" evidence="5">
    <location>
        <begin position="124"/>
        <end position="232"/>
    </location>
</feature>
<reference evidence="8" key="1">
    <citation type="submission" date="2024-05" db="EMBL/GenBank/DDBJ databases">
        <authorList>
            <person name="Cai S.Y."/>
            <person name="Jin L.M."/>
            <person name="Li H.R."/>
        </authorList>
    </citation>
    <scope>NUCLEOTIDE SEQUENCE</scope>
    <source>
        <strain evidence="8">A5-74</strain>
    </source>
</reference>
<evidence type="ECO:0000256" key="1">
    <source>
        <dbReference type="ARBA" id="ARBA00004196"/>
    </source>
</evidence>
<dbReference type="SUPFAM" id="SSF81296">
    <property type="entry name" value="E set domains"/>
    <property type="match status" value="1"/>
</dbReference>
<gene>
    <name evidence="8" type="ORF">ABLG96_19790</name>
</gene>
<keyword evidence="4" id="KW-0186">Copper</keyword>
<keyword evidence="3" id="KW-0732">Signal</keyword>
<dbReference type="Gene3D" id="2.60.40.1220">
    <property type="match status" value="1"/>
</dbReference>
<dbReference type="RefSeq" id="WP_353649028.1">
    <property type="nucleotide sequence ID" value="NZ_CP159218.1"/>
</dbReference>
<sequence>MSGPRRRGSRLLGPTLAVGLAAIAVLLSNGVASAHAYLRSSDPADGTTVQTLPATATLDFNETIQNFEPVVVVTGPDGKNYATGAVLVVGNAVSTAVSTDGPTGAYSMAYRVVSADGHPVTGEVKFSVTAPPSSSPGTSTASSSSGSAGAGTSGSTTPGSSTRAPSTPGAPSATGSSSSAAGSSGSRSSQTLSSSSSSGTAAPSAGSSSAAVTAGSSSPVAADPAAVSPVQQPSLSPDWWIWVAIGMAAVILAVAGIITLRKPHED</sequence>
<dbReference type="InterPro" id="IPR007348">
    <property type="entry name" value="CopC_dom"/>
</dbReference>
<dbReference type="EMBL" id="CP159218">
    <property type="protein sequence ID" value="XCG63413.1"/>
    <property type="molecule type" value="Genomic_DNA"/>
</dbReference>
<feature type="transmembrane region" description="Helical" evidence="6">
    <location>
        <begin position="239"/>
        <end position="260"/>
    </location>
</feature>
<keyword evidence="6" id="KW-0472">Membrane</keyword>
<dbReference type="AlphaFoldDB" id="A0AAU8DML3"/>
<dbReference type="PANTHER" id="PTHR34820">
    <property type="entry name" value="INNER MEMBRANE PROTEIN YEBZ"/>
    <property type="match status" value="1"/>
</dbReference>
<evidence type="ECO:0000259" key="7">
    <source>
        <dbReference type="Pfam" id="PF04234"/>
    </source>
</evidence>
<dbReference type="GO" id="GO:0046688">
    <property type="term" value="P:response to copper ion"/>
    <property type="evidence" value="ECO:0007669"/>
    <property type="project" value="InterPro"/>
</dbReference>
<evidence type="ECO:0000256" key="2">
    <source>
        <dbReference type="ARBA" id="ARBA00022723"/>
    </source>
</evidence>
<name>A0AAU8DML3_9ACTN</name>
<comment type="subcellular location">
    <subcellularLocation>
        <location evidence="1">Cell envelope</location>
    </subcellularLocation>
</comment>
<dbReference type="InterPro" id="IPR032694">
    <property type="entry name" value="CopC/D"/>
</dbReference>
<dbReference type="GO" id="GO:0005507">
    <property type="term" value="F:copper ion binding"/>
    <property type="evidence" value="ECO:0007669"/>
    <property type="project" value="InterPro"/>
</dbReference>
<dbReference type="GO" id="GO:0030313">
    <property type="term" value="C:cell envelope"/>
    <property type="evidence" value="ECO:0007669"/>
    <property type="project" value="UniProtKB-SubCell"/>
</dbReference>
<feature type="compositionally biased region" description="Low complexity" evidence="5">
    <location>
        <begin position="153"/>
        <end position="232"/>
    </location>
</feature>
<keyword evidence="2" id="KW-0479">Metal-binding</keyword>